<evidence type="ECO:0000313" key="2">
    <source>
        <dbReference type="Proteomes" id="UP000095751"/>
    </source>
</evidence>
<dbReference type="EMBL" id="KV784361">
    <property type="protein sequence ID" value="OEU13345.1"/>
    <property type="molecule type" value="Genomic_DNA"/>
</dbReference>
<protein>
    <submittedName>
        <fullName evidence="1">Uncharacterized protein</fullName>
    </submittedName>
</protein>
<gene>
    <name evidence="1" type="ORF">FRACYDRAFT_241683</name>
</gene>
<name>A0A1E7F5R8_9STRA</name>
<dbReference type="AlphaFoldDB" id="A0A1E7F5R8"/>
<dbReference type="InParanoid" id="A0A1E7F5R8"/>
<dbReference type="Proteomes" id="UP000095751">
    <property type="component" value="Unassembled WGS sequence"/>
</dbReference>
<accession>A0A1E7F5R8</accession>
<proteinExistence type="predicted"/>
<sequence length="211" mass="23883">MIAEQMTSPVYSNENSPRSLTLVLHGTSNIHFWQGSIKKYNGVHAFESLSSHNNNNHAVCRHLTDTRCCTSSSLLYMTTTDPSDNHHDREIVDNIIRNSDFSGSDFDFVPVHHDNLEDDFSSLFDRGFFEGSFPLLQGQADMLAFESFEEYNNESFEYVEAKLRDSCGEECNECDIPKGWHTSSADGINVMEFLGVKRVKPLTSISNVVLR</sequence>
<dbReference type="OrthoDB" id="54040at2759"/>
<keyword evidence="2" id="KW-1185">Reference proteome</keyword>
<dbReference type="KEGG" id="fcy:FRACYDRAFT_241683"/>
<reference evidence="1 2" key="1">
    <citation type="submission" date="2016-09" db="EMBL/GenBank/DDBJ databases">
        <title>Extensive genetic diversity and differential bi-allelic expression allows diatom success in the polar Southern Ocean.</title>
        <authorList>
            <consortium name="DOE Joint Genome Institute"/>
            <person name="Mock T."/>
            <person name="Otillar R.P."/>
            <person name="Strauss J."/>
            <person name="Dupont C."/>
            <person name="Frickenhaus S."/>
            <person name="Maumus F."/>
            <person name="Mcmullan M."/>
            <person name="Sanges R."/>
            <person name="Schmutz J."/>
            <person name="Toseland A."/>
            <person name="Valas R."/>
            <person name="Veluchamy A."/>
            <person name="Ward B.J."/>
            <person name="Allen A."/>
            <person name="Barry K."/>
            <person name="Falciatore A."/>
            <person name="Ferrante M."/>
            <person name="Fortunato A.E."/>
            <person name="Gloeckner G."/>
            <person name="Gruber A."/>
            <person name="Hipkin R."/>
            <person name="Janech M."/>
            <person name="Kroth P."/>
            <person name="Leese F."/>
            <person name="Lindquist E."/>
            <person name="Lyon B.R."/>
            <person name="Martin J."/>
            <person name="Mayer C."/>
            <person name="Parker M."/>
            <person name="Quesneville H."/>
            <person name="Raymond J."/>
            <person name="Uhlig C."/>
            <person name="Valentin K.U."/>
            <person name="Worden A.Z."/>
            <person name="Armbrust E.V."/>
            <person name="Bowler C."/>
            <person name="Green B."/>
            <person name="Moulton V."/>
            <person name="Van Oosterhout C."/>
            <person name="Grigoriev I."/>
        </authorList>
    </citation>
    <scope>NUCLEOTIDE SEQUENCE [LARGE SCALE GENOMIC DNA]</scope>
    <source>
        <strain evidence="1 2">CCMP1102</strain>
    </source>
</reference>
<evidence type="ECO:0000313" key="1">
    <source>
        <dbReference type="EMBL" id="OEU13345.1"/>
    </source>
</evidence>
<organism evidence="1 2">
    <name type="scientific">Fragilariopsis cylindrus CCMP1102</name>
    <dbReference type="NCBI Taxonomy" id="635003"/>
    <lineage>
        <taxon>Eukaryota</taxon>
        <taxon>Sar</taxon>
        <taxon>Stramenopiles</taxon>
        <taxon>Ochrophyta</taxon>
        <taxon>Bacillariophyta</taxon>
        <taxon>Bacillariophyceae</taxon>
        <taxon>Bacillariophycidae</taxon>
        <taxon>Bacillariales</taxon>
        <taxon>Bacillariaceae</taxon>
        <taxon>Fragilariopsis</taxon>
    </lineage>
</organism>